<protein>
    <submittedName>
        <fullName evidence="1">Uncharacterized protein</fullName>
    </submittedName>
</protein>
<gene>
    <name evidence="1" type="ORF">HaLaN_14305</name>
</gene>
<accession>A0A699Z685</accession>
<evidence type="ECO:0000313" key="2">
    <source>
        <dbReference type="Proteomes" id="UP000485058"/>
    </source>
</evidence>
<keyword evidence="2" id="KW-1185">Reference proteome</keyword>
<comment type="caution">
    <text evidence="1">The sequence shown here is derived from an EMBL/GenBank/DDBJ whole genome shotgun (WGS) entry which is preliminary data.</text>
</comment>
<dbReference type="AlphaFoldDB" id="A0A699Z685"/>
<proteinExistence type="predicted"/>
<organism evidence="1 2">
    <name type="scientific">Haematococcus lacustris</name>
    <name type="common">Green alga</name>
    <name type="synonym">Haematococcus pluvialis</name>
    <dbReference type="NCBI Taxonomy" id="44745"/>
    <lineage>
        <taxon>Eukaryota</taxon>
        <taxon>Viridiplantae</taxon>
        <taxon>Chlorophyta</taxon>
        <taxon>core chlorophytes</taxon>
        <taxon>Chlorophyceae</taxon>
        <taxon>CS clade</taxon>
        <taxon>Chlamydomonadales</taxon>
        <taxon>Haematococcaceae</taxon>
        <taxon>Haematococcus</taxon>
    </lineage>
</organism>
<name>A0A699Z685_HAELA</name>
<evidence type="ECO:0000313" key="1">
    <source>
        <dbReference type="EMBL" id="GFH17631.1"/>
    </source>
</evidence>
<dbReference type="EMBL" id="BLLF01001179">
    <property type="protein sequence ID" value="GFH17631.1"/>
    <property type="molecule type" value="Genomic_DNA"/>
</dbReference>
<reference evidence="1 2" key="1">
    <citation type="submission" date="2020-02" db="EMBL/GenBank/DDBJ databases">
        <title>Draft genome sequence of Haematococcus lacustris strain NIES-144.</title>
        <authorList>
            <person name="Morimoto D."/>
            <person name="Nakagawa S."/>
            <person name="Yoshida T."/>
            <person name="Sawayama S."/>
        </authorList>
    </citation>
    <scope>NUCLEOTIDE SEQUENCE [LARGE SCALE GENOMIC DNA]</scope>
    <source>
        <strain evidence="1 2">NIES-144</strain>
    </source>
</reference>
<dbReference type="Proteomes" id="UP000485058">
    <property type="component" value="Unassembled WGS sequence"/>
</dbReference>
<sequence length="68" mass="7141">MQHGDTPAANAAAAIQAICPVSYCQDKVWPQPPMSWPGSAAGVSRLSLATAYILATTTRPRLSPLVPH</sequence>